<sequence>MAEMGNRTLKELDRVCTSVKDDEQRRPLHSHLQAQDESIQDPALPVPSAPTHTEAALAIPHDFDIHYFSDLAGLDPFELFDPNFNLEGIDSFLASNLDPAASM</sequence>
<feature type="region of interest" description="Disordered" evidence="1">
    <location>
        <begin position="18"/>
        <end position="51"/>
    </location>
</feature>
<dbReference type="Proteomes" id="UP000801428">
    <property type="component" value="Unassembled WGS sequence"/>
</dbReference>
<evidence type="ECO:0000313" key="3">
    <source>
        <dbReference type="Proteomes" id="UP000801428"/>
    </source>
</evidence>
<dbReference type="OrthoDB" id="3798907at2759"/>
<reference evidence="2" key="1">
    <citation type="submission" date="2019-04" db="EMBL/GenBank/DDBJ databases">
        <title>Sequencing of skin fungus with MAO and IRED activity.</title>
        <authorList>
            <person name="Marsaioli A.J."/>
            <person name="Bonatto J.M.C."/>
            <person name="Reis Junior O."/>
        </authorList>
    </citation>
    <scope>NUCLEOTIDE SEQUENCE</scope>
    <source>
        <strain evidence="2">30M1</strain>
    </source>
</reference>
<comment type="caution">
    <text evidence="2">The sequence shown here is derived from an EMBL/GenBank/DDBJ whole genome shotgun (WGS) entry which is preliminary data.</text>
</comment>
<evidence type="ECO:0000256" key="1">
    <source>
        <dbReference type="SAM" id="MobiDB-lite"/>
    </source>
</evidence>
<accession>A0A9P4W5W3</accession>
<name>A0A9P4W5W3_CURKU</name>
<protein>
    <submittedName>
        <fullName evidence="2">Uncharacterized protein</fullName>
    </submittedName>
</protein>
<dbReference type="AlphaFoldDB" id="A0A9P4W5W3"/>
<evidence type="ECO:0000313" key="2">
    <source>
        <dbReference type="EMBL" id="KAF2993503.1"/>
    </source>
</evidence>
<dbReference type="EMBL" id="SWKU01000051">
    <property type="protein sequence ID" value="KAF2993503.1"/>
    <property type="molecule type" value="Genomic_DNA"/>
</dbReference>
<proteinExistence type="predicted"/>
<gene>
    <name evidence="2" type="ORF">E8E13_000732</name>
</gene>
<organism evidence="2 3">
    <name type="scientific">Curvularia kusanoi</name>
    <name type="common">Cochliobolus kusanoi</name>
    <dbReference type="NCBI Taxonomy" id="90978"/>
    <lineage>
        <taxon>Eukaryota</taxon>
        <taxon>Fungi</taxon>
        <taxon>Dikarya</taxon>
        <taxon>Ascomycota</taxon>
        <taxon>Pezizomycotina</taxon>
        <taxon>Dothideomycetes</taxon>
        <taxon>Pleosporomycetidae</taxon>
        <taxon>Pleosporales</taxon>
        <taxon>Pleosporineae</taxon>
        <taxon>Pleosporaceae</taxon>
        <taxon>Curvularia</taxon>
    </lineage>
</organism>
<keyword evidence="3" id="KW-1185">Reference proteome</keyword>